<feature type="compositionally biased region" description="Basic and acidic residues" evidence="1">
    <location>
        <begin position="298"/>
        <end position="311"/>
    </location>
</feature>
<organism evidence="2 3">
    <name type="scientific">Prorocentrum cordatum</name>
    <dbReference type="NCBI Taxonomy" id="2364126"/>
    <lineage>
        <taxon>Eukaryota</taxon>
        <taxon>Sar</taxon>
        <taxon>Alveolata</taxon>
        <taxon>Dinophyceae</taxon>
        <taxon>Prorocentrales</taxon>
        <taxon>Prorocentraceae</taxon>
        <taxon>Prorocentrum</taxon>
    </lineage>
</organism>
<keyword evidence="3" id="KW-1185">Reference proteome</keyword>
<dbReference type="EMBL" id="CAUYUJ010010184">
    <property type="protein sequence ID" value="CAK0828741.1"/>
    <property type="molecule type" value="Genomic_DNA"/>
</dbReference>
<feature type="compositionally biased region" description="Basic residues" evidence="1">
    <location>
        <begin position="425"/>
        <end position="436"/>
    </location>
</feature>
<feature type="compositionally biased region" description="Basic residues" evidence="1">
    <location>
        <begin position="283"/>
        <end position="297"/>
    </location>
</feature>
<accession>A0ABN9SFQ6</accession>
<evidence type="ECO:0000313" key="2">
    <source>
        <dbReference type="EMBL" id="CAK0828741.1"/>
    </source>
</evidence>
<feature type="compositionally biased region" description="Basic and acidic residues" evidence="1">
    <location>
        <begin position="207"/>
        <end position="220"/>
    </location>
</feature>
<feature type="compositionally biased region" description="Basic and acidic residues" evidence="1">
    <location>
        <begin position="244"/>
        <end position="255"/>
    </location>
</feature>
<name>A0ABN9SFQ6_9DINO</name>
<feature type="compositionally biased region" description="Basic and acidic residues" evidence="1">
    <location>
        <begin position="402"/>
        <end position="413"/>
    </location>
</feature>
<protein>
    <submittedName>
        <fullName evidence="2">Uncharacterized protein</fullName>
    </submittedName>
</protein>
<dbReference type="Proteomes" id="UP001189429">
    <property type="component" value="Unassembled WGS sequence"/>
</dbReference>
<feature type="compositionally biased region" description="Low complexity" evidence="1">
    <location>
        <begin position="414"/>
        <end position="423"/>
    </location>
</feature>
<proteinExistence type="predicted"/>
<feature type="non-terminal residue" evidence="2">
    <location>
        <position position="436"/>
    </location>
</feature>
<evidence type="ECO:0000313" key="3">
    <source>
        <dbReference type="Proteomes" id="UP001189429"/>
    </source>
</evidence>
<feature type="region of interest" description="Disordered" evidence="1">
    <location>
        <begin position="38"/>
        <end position="436"/>
    </location>
</feature>
<evidence type="ECO:0000256" key="1">
    <source>
        <dbReference type="SAM" id="MobiDB-lite"/>
    </source>
</evidence>
<comment type="caution">
    <text evidence="2">The sequence shown here is derived from an EMBL/GenBank/DDBJ whole genome shotgun (WGS) entry which is preliminary data.</text>
</comment>
<feature type="compositionally biased region" description="Low complexity" evidence="1">
    <location>
        <begin position="227"/>
        <end position="238"/>
    </location>
</feature>
<feature type="non-terminal residue" evidence="2">
    <location>
        <position position="1"/>
    </location>
</feature>
<feature type="compositionally biased region" description="Basic residues" evidence="1">
    <location>
        <begin position="382"/>
        <end position="393"/>
    </location>
</feature>
<sequence>DRRSRERGLARLKLLRGSGLGPPAAARVGDETTAAAYTGQAVPWRGICWSPTGARRQPPSQGAAGLPGAAGAASPGVLRPPRRQPGVAASDAPPPGGGRLSADATRQRRSEPQAADPGAAGAGEDPPSGRRGGGPRDAGGARAEGDHGEPPRDEVRRQAVDPLLSPEIQGVLGLRGRPRVRPPQGRGRGRGVGAPDGPVVLGWVADRPGREAARGGEARHPALLQSRPRGLPLRAAARVGRRDHRGDALAREAGERPPGGGDARCVPAHWRGDTAPGRGLRPTGRRPSRPRARRAHPRLLERRGPHQDGRAGRRGHPVGLGLSNQQGTGAFEGPAGPARAPVRHEARCLQEGLRSGVPRPRARQAEPHELPAPPQRPEPRRPSRAPHASRHHEARQVGHPLFGEEVREARSDAEGAGQQPEGAARFRRGCRVLHRG</sequence>
<gene>
    <name evidence="2" type="ORF">PCOR1329_LOCUS27888</name>
</gene>
<feature type="compositionally biased region" description="Low complexity" evidence="1">
    <location>
        <begin position="57"/>
        <end position="76"/>
    </location>
</feature>
<feature type="compositionally biased region" description="Basic and acidic residues" evidence="1">
    <location>
        <begin position="143"/>
        <end position="159"/>
    </location>
</feature>
<reference evidence="2" key="1">
    <citation type="submission" date="2023-10" db="EMBL/GenBank/DDBJ databases">
        <authorList>
            <person name="Chen Y."/>
            <person name="Shah S."/>
            <person name="Dougan E. K."/>
            <person name="Thang M."/>
            <person name="Chan C."/>
        </authorList>
    </citation>
    <scope>NUCLEOTIDE SEQUENCE [LARGE SCALE GENOMIC DNA]</scope>
</reference>
<feature type="compositionally biased region" description="Low complexity" evidence="1">
    <location>
        <begin position="112"/>
        <end position="126"/>
    </location>
</feature>